<reference evidence="5" key="1">
    <citation type="submission" date="2014-06" db="EMBL/GenBank/DDBJ databases">
        <title>Key roles for freshwater Actinobacteria revealed by deep metagenomic sequencing.</title>
        <authorList>
            <person name="Ghai R."/>
            <person name="Mizuno C.M."/>
            <person name="Picazo A."/>
            <person name="Camacho A."/>
            <person name="Rodriguez-Valera F."/>
        </authorList>
    </citation>
    <scope>NUCLEOTIDE SEQUENCE</scope>
</reference>
<dbReference type="Gene3D" id="3.40.50.720">
    <property type="entry name" value="NAD(P)-binding Rossmann-like Domain"/>
    <property type="match status" value="1"/>
</dbReference>
<dbReference type="InterPro" id="IPR000683">
    <property type="entry name" value="Gfo/Idh/MocA-like_OxRdtase_N"/>
</dbReference>
<comment type="caution">
    <text evidence="5">The sequence shown here is derived from an EMBL/GenBank/DDBJ whole genome shotgun (WGS) entry which is preliminary data.</text>
</comment>
<dbReference type="SUPFAM" id="SSF55347">
    <property type="entry name" value="Glyceraldehyde-3-phosphate dehydrogenase-like, C-terminal domain"/>
    <property type="match status" value="1"/>
</dbReference>
<dbReference type="Pfam" id="PF01408">
    <property type="entry name" value="GFO_IDH_MocA"/>
    <property type="match status" value="1"/>
</dbReference>
<evidence type="ECO:0000259" key="3">
    <source>
        <dbReference type="Pfam" id="PF01408"/>
    </source>
</evidence>
<comment type="similarity">
    <text evidence="1">Belongs to the Gfo/Idh/MocA family.</text>
</comment>
<dbReference type="PANTHER" id="PTHR22604">
    <property type="entry name" value="OXIDOREDUCTASES"/>
    <property type="match status" value="1"/>
</dbReference>
<name>A0A094QFM1_9ZZZZ</name>
<evidence type="ECO:0000259" key="4">
    <source>
        <dbReference type="Pfam" id="PF22725"/>
    </source>
</evidence>
<dbReference type="Gene3D" id="3.30.360.10">
    <property type="entry name" value="Dihydrodipicolinate Reductase, domain 2"/>
    <property type="match status" value="1"/>
</dbReference>
<dbReference type="GO" id="GO:0000166">
    <property type="term" value="F:nucleotide binding"/>
    <property type="evidence" value="ECO:0007669"/>
    <property type="project" value="InterPro"/>
</dbReference>
<dbReference type="InterPro" id="IPR036291">
    <property type="entry name" value="NAD(P)-bd_dom_sf"/>
</dbReference>
<dbReference type="GO" id="GO:0016491">
    <property type="term" value="F:oxidoreductase activity"/>
    <property type="evidence" value="ECO:0007669"/>
    <property type="project" value="UniProtKB-KW"/>
</dbReference>
<organism evidence="5">
    <name type="scientific">freshwater metagenome</name>
    <dbReference type="NCBI Taxonomy" id="449393"/>
    <lineage>
        <taxon>unclassified sequences</taxon>
        <taxon>metagenomes</taxon>
        <taxon>ecological metagenomes</taxon>
    </lineage>
</organism>
<keyword evidence="2" id="KW-0560">Oxidoreductase</keyword>
<dbReference type="SUPFAM" id="SSF51735">
    <property type="entry name" value="NAD(P)-binding Rossmann-fold domains"/>
    <property type="match status" value="1"/>
</dbReference>
<gene>
    <name evidence="5" type="ORF">GM51_3735</name>
</gene>
<dbReference type="PANTHER" id="PTHR22604:SF105">
    <property type="entry name" value="TRANS-1,2-DIHYDROBENZENE-1,2-DIOL DEHYDROGENASE"/>
    <property type="match status" value="1"/>
</dbReference>
<feature type="domain" description="Gfo/Idh/MocA-like oxidoreductase N-terminal" evidence="3">
    <location>
        <begin position="2"/>
        <end position="115"/>
    </location>
</feature>
<evidence type="ECO:0000256" key="2">
    <source>
        <dbReference type="ARBA" id="ARBA00023002"/>
    </source>
</evidence>
<evidence type="ECO:0000256" key="1">
    <source>
        <dbReference type="ARBA" id="ARBA00010928"/>
    </source>
</evidence>
<proteinExistence type="inferred from homology"/>
<dbReference type="Pfam" id="PF22725">
    <property type="entry name" value="GFO_IDH_MocA_C3"/>
    <property type="match status" value="1"/>
</dbReference>
<dbReference type="EMBL" id="JNSL01000014">
    <property type="protein sequence ID" value="KGA21069.1"/>
    <property type="molecule type" value="Genomic_DNA"/>
</dbReference>
<protein>
    <submittedName>
        <fullName evidence="5">Uncharacterized protein</fullName>
    </submittedName>
</protein>
<dbReference type="InterPro" id="IPR055170">
    <property type="entry name" value="GFO_IDH_MocA-like_dom"/>
</dbReference>
<accession>A0A094QFM1</accession>
<dbReference type="InterPro" id="IPR050984">
    <property type="entry name" value="Gfo/Idh/MocA_domain"/>
</dbReference>
<dbReference type="AlphaFoldDB" id="A0A094QFM1"/>
<sequence length="316" mass="35289">MIRWGFLGAGWIAQTALAPALHAAHNSTLHAVASRDTERSAALNPTRVHQRYEDLLDDPEIDAVYINLSNEAHYQWSIAALAAGKHVLCEKPLALNHAQAQGMADNAKKHNRVLTEAVWHQWHPRFARIRELIERGDLGALTSIDSSFCFTGNFENNYRLDPQMGGGSLLDVGVYQVHVWSALNPHNDVVNIQSVDRTMSATGVDMTTRVSAELGNGVRIKALSSFEMPETQSIVISTEQTTIECLGNDAFTSWNKPSSMRVANQIEVFAPVDPYRLMVENFSDYISDKPAWILGLEQSLYVSQVLDQIKEFRTER</sequence>
<feature type="domain" description="GFO/IDH/MocA-like oxidoreductase" evidence="4">
    <location>
        <begin position="126"/>
        <end position="243"/>
    </location>
</feature>
<evidence type="ECO:0000313" key="5">
    <source>
        <dbReference type="EMBL" id="KGA21069.1"/>
    </source>
</evidence>